<feature type="binding site" evidence="3">
    <location>
        <position position="289"/>
    </location>
    <ligand>
        <name>CTP</name>
        <dbReference type="ChEBI" id="CHEBI:37563"/>
    </ligand>
</feature>
<dbReference type="InterPro" id="IPR003382">
    <property type="entry name" value="Flavoprotein"/>
</dbReference>
<keyword evidence="3" id="KW-0479">Metal-binding</keyword>
<evidence type="ECO:0000256" key="1">
    <source>
        <dbReference type="ARBA" id="ARBA00022793"/>
    </source>
</evidence>
<comment type="cofactor">
    <cofactor evidence="3">
        <name>Mg(2+)</name>
        <dbReference type="ChEBI" id="CHEBI:18420"/>
    </cofactor>
</comment>
<evidence type="ECO:0000256" key="3">
    <source>
        <dbReference type="HAMAP-Rule" id="MF_02225"/>
    </source>
</evidence>
<feature type="domain" description="Flavoprotein" evidence="5">
    <location>
        <begin position="5"/>
        <end position="177"/>
    </location>
</feature>
<dbReference type="Gene3D" id="3.40.50.10300">
    <property type="entry name" value="CoaB-like"/>
    <property type="match status" value="1"/>
</dbReference>
<dbReference type="Proteomes" id="UP000317863">
    <property type="component" value="Unassembled WGS sequence"/>
</dbReference>
<comment type="function">
    <text evidence="3">Catalyzes two sequential steps in the biosynthesis of coenzyme A. In the first step cysteine is conjugated to 4'-phosphopantothenate to form 4-phosphopantothenoylcysteine. In the second step the latter compound is decarboxylated to form 4'-phosphopantotheine.</text>
</comment>
<dbReference type="EMBL" id="SGJB01000010">
    <property type="protein sequence ID" value="TQQ84434.1"/>
    <property type="molecule type" value="Genomic_DNA"/>
</dbReference>
<proteinExistence type="inferred from homology"/>
<dbReference type="GO" id="GO:0015937">
    <property type="term" value="P:coenzyme A biosynthetic process"/>
    <property type="evidence" value="ECO:0007669"/>
    <property type="project" value="UniProtKB-UniRule"/>
</dbReference>
<keyword evidence="2 3" id="KW-0456">Lyase</keyword>
<feature type="region of interest" description="Phosphopantothenate--cysteine ligase" evidence="3">
    <location>
        <begin position="190"/>
        <end position="402"/>
    </location>
</feature>
<dbReference type="RefSeq" id="WP_142536093.1">
    <property type="nucleotide sequence ID" value="NZ_SGJB01000010.1"/>
</dbReference>
<dbReference type="SUPFAM" id="SSF52507">
    <property type="entry name" value="Homo-oligomeric flavin-containing Cys decarboxylases, HFCD"/>
    <property type="match status" value="1"/>
</dbReference>
<evidence type="ECO:0000256" key="4">
    <source>
        <dbReference type="RuleBase" id="RU364078"/>
    </source>
</evidence>
<keyword evidence="3 4" id="KW-0288">FMN</keyword>
<keyword evidence="3" id="KW-0460">Magnesium</keyword>
<accession>A0A544QUR3</accession>
<comment type="catalytic activity">
    <reaction evidence="3 4">
        <text>(R)-4'-phosphopantothenate + L-cysteine + CTP = N-[(R)-4-phosphopantothenoyl]-L-cysteine + CMP + diphosphate + H(+)</text>
        <dbReference type="Rhea" id="RHEA:19397"/>
        <dbReference type="ChEBI" id="CHEBI:10986"/>
        <dbReference type="ChEBI" id="CHEBI:15378"/>
        <dbReference type="ChEBI" id="CHEBI:33019"/>
        <dbReference type="ChEBI" id="CHEBI:35235"/>
        <dbReference type="ChEBI" id="CHEBI:37563"/>
        <dbReference type="ChEBI" id="CHEBI:59458"/>
        <dbReference type="ChEBI" id="CHEBI:60377"/>
        <dbReference type="EC" id="6.3.2.5"/>
    </reaction>
</comment>
<sequence length="402" mass="43894">MENKKTVVIGVCGGIAAYKACEVVSRLKKMNIEVHVIMTKSACEFVTPMTFQTLSQNFVVSDMFEEPKTWDVEHISLAKKADTFLIVPATANVIGKIASGIADDMLTTTVMATKADVIIAPAMNTGMYENPIVQDNIEKLKKYGYSFVEPASGRLACGDTGKGKLADVDDIVHAVYASLYGSDDLKGMKITVTAGPTVEDIDPVRYITNRSSGKMGYSIAKRAVMRGADVTLISGPTSIEVPRGIKKLVKTMSAESLFEAVNENFEECDALIQSAAVADYKPKNYSKKKVKKKDGDLSIELARTKDVAKEMGKIKSDKVLVGFAAETNDLLENAQRKIESKNLDFIVANDLTKKGAGFNTDTNIVKIIDAEGNMEDYPLMSKEDVADIILDKVKELLEKQNR</sequence>
<comment type="caution">
    <text evidence="7">The sequence shown here is derived from an EMBL/GenBank/DDBJ whole genome shotgun (WGS) entry which is preliminary data.</text>
</comment>
<keyword evidence="8" id="KW-1185">Reference proteome</keyword>
<dbReference type="InterPro" id="IPR036551">
    <property type="entry name" value="Flavin_trans-like"/>
</dbReference>
<dbReference type="HAMAP" id="MF_02225">
    <property type="entry name" value="CoaBC"/>
    <property type="match status" value="1"/>
</dbReference>
<comment type="pathway">
    <text evidence="3 4">Cofactor biosynthesis; coenzyme A biosynthesis; CoA from (R)-pantothenate: step 2/5.</text>
</comment>
<evidence type="ECO:0000259" key="5">
    <source>
        <dbReference type="Pfam" id="PF02441"/>
    </source>
</evidence>
<reference evidence="7 8" key="1">
    <citation type="submission" date="2019-02" db="EMBL/GenBank/DDBJ databases">
        <title>Peptostreptococcaceae bacterium ZHW00191 nov., a new bacterium isolated from the human gut.</title>
        <authorList>
            <person name="Zhou H.-W."/>
            <person name="Chen X.-J."/>
        </authorList>
    </citation>
    <scope>NUCLEOTIDE SEQUENCE [LARGE SCALE GENOMIC DNA]</scope>
    <source>
        <strain evidence="7 8">ZHW00191</strain>
    </source>
</reference>
<dbReference type="GO" id="GO:0004633">
    <property type="term" value="F:phosphopantothenoylcysteine decarboxylase activity"/>
    <property type="evidence" value="ECO:0007669"/>
    <property type="project" value="UniProtKB-UniRule"/>
</dbReference>
<dbReference type="OrthoDB" id="9802554at2"/>
<dbReference type="GO" id="GO:0010181">
    <property type="term" value="F:FMN binding"/>
    <property type="evidence" value="ECO:0007669"/>
    <property type="project" value="UniProtKB-UniRule"/>
</dbReference>
<dbReference type="SUPFAM" id="SSF102645">
    <property type="entry name" value="CoaB-like"/>
    <property type="match status" value="1"/>
</dbReference>
<feature type="binding site" evidence="3">
    <location>
        <position position="341"/>
    </location>
    <ligand>
        <name>CTP</name>
        <dbReference type="ChEBI" id="CHEBI:37563"/>
    </ligand>
</feature>
<name>A0A544QUR3_9FIRM</name>
<dbReference type="InterPro" id="IPR007085">
    <property type="entry name" value="DNA/pantothenate-metab_flavo_C"/>
</dbReference>
<feature type="binding site" evidence="3">
    <location>
        <position position="279"/>
    </location>
    <ligand>
        <name>CTP</name>
        <dbReference type="ChEBI" id="CHEBI:37563"/>
    </ligand>
</feature>
<keyword evidence="3" id="KW-0511">Multifunctional enzyme</keyword>
<dbReference type="UniPathway" id="UPA00241">
    <property type="reaction ID" value="UER00353"/>
</dbReference>
<evidence type="ECO:0000259" key="6">
    <source>
        <dbReference type="Pfam" id="PF04127"/>
    </source>
</evidence>
<feature type="binding site" evidence="3">
    <location>
        <position position="337"/>
    </location>
    <ligand>
        <name>CTP</name>
        <dbReference type="ChEBI" id="CHEBI:37563"/>
    </ligand>
</feature>
<dbReference type="GO" id="GO:0004632">
    <property type="term" value="F:phosphopantothenate--cysteine ligase activity"/>
    <property type="evidence" value="ECO:0007669"/>
    <property type="project" value="UniProtKB-UniRule"/>
</dbReference>
<comment type="pathway">
    <text evidence="3 4">Cofactor biosynthesis; coenzyme A biosynthesis; CoA from (R)-pantothenate: step 3/5.</text>
</comment>
<dbReference type="Pfam" id="PF02441">
    <property type="entry name" value="Flavoprotein"/>
    <property type="match status" value="1"/>
</dbReference>
<feature type="region of interest" description="Phosphopantothenoylcysteine decarboxylase" evidence="3">
    <location>
        <begin position="1"/>
        <end position="189"/>
    </location>
</feature>
<comment type="similarity">
    <text evidence="3 4">In the N-terminal section; belongs to the HFCD (homo-oligomeric flavin containing Cys decarboxylase) superfamily.</text>
</comment>
<comment type="function">
    <text evidence="4">Catalyzes two steps in the biosynthesis of coenzyme A. In the first step cysteine is conjugated to 4'-phosphopantothenate to form 4-phosphopantothenoylcysteine, in the latter compound is decarboxylated to form 4'-phosphopantotheine.</text>
</comment>
<evidence type="ECO:0000313" key="7">
    <source>
        <dbReference type="EMBL" id="TQQ84434.1"/>
    </source>
</evidence>
<dbReference type="InterPro" id="IPR035929">
    <property type="entry name" value="CoaB-like_sf"/>
</dbReference>
<feature type="active site" description="Proton donor" evidence="3">
    <location>
        <position position="157"/>
    </location>
</feature>
<keyword evidence="3 4" id="KW-0436">Ligase</keyword>
<evidence type="ECO:0000313" key="8">
    <source>
        <dbReference type="Proteomes" id="UP000317863"/>
    </source>
</evidence>
<dbReference type="NCBIfam" id="TIGR00521">
    <property type="entry name" value="coaBC_dfp"/>
    <property type="match status" value="1"/>
</dbReference>
<comment type="catalytic activity">
    <reaction evidence="3 4">
        <text>N-[(R)-4-phosphopantothenoyl]-L-cysteine + H(+) = (R)-4'-phosphopantetheine + CO2</text>
        <dbReference type="Rhea" id="RHEA:16793"/>
        <dbReference type="ChEBI" id="CHEBI:15378"/>
        <dbReference type="ChEBI" id="CHEBI:16526"/>
        <dbReference type="ChEBI" id="CHEBI:59458"/>
        <dbReference type="ChEBI" id="CHEBI:61723"/>
        <dbReference type="EC" id="4.1.1.36"/>
    </reaction>
</comment>
<comment type="similarity">
    <text evidence="3 4">In the C-terminal section; belongs to the PPC synthetase family.</text>
</comment>
<dbReference type="PANTHER" id="PTHR14359:SF6">
    <property type="entry name" value="PHOSPHOPANTOTHENOYLCYSTEINE DECARBOXYLASE"/>
    <property type="match status" value="1"/>
</dbReference>
<gene>
    <name evidence="3 7" type="primary">coaBC</name>
    <name evidence="7" type="ORF">EXD82_06415</name>
</gene>
<dbReference type="PANTHER" id="PTHR14359">
    <property type="entry name" value="HOMO-OLIGOMERIC FLAVIN CONTAINING CYS DECARBOXYLASE FAMILY"/>
    <property type="match status" value="1"/>
</dbReference>
<comment type="cofactor">
    <cofactor evidence="3">
        <name>FMN</name>
        <dbReference type="ChEBI" id="CHEBI:58210"/>
    </cofactor>
    <text evidence="3">Binds 1 FMN per subunit.</text>
</comment>
<feature type="domain" description="DNA/pantothenate metabolism flavoprotein C-terminal" evidence="6">
    <location>
        <begin position="185"/>
        <end position="395"/>
    </location>
</feature>
<dbReference type="EC" id="6.3.2.5" evidence="3"/>
<dbReference type="Gene3D" id="3.40.50.1950">
    <property type="entry name" value="Flavin prenyltransferase-like"/>
    <property type="match status" value="1"/>
</dbReference>
<keyword evidence="1 3" id="KW-0210">Decarboxylase</keyword>
<keyword evidence="3 4" id="KW-0285">Flavoprotein</keyword>
<protein>
    <recommendedName>
        <fullName evidence="3">Coenzyme A biosynthesis bifunctional protein CoaBC</fullName>
    </recommendedName>
    <alternativeName>
        <fullName evidence="3">DNA/pantothenate metabolism flavoprotein</fullName>
    </alternativeName>
    <alternativeName>
        <fullName evidence="3">Phosphopantothenoylcysteine synthetase/decarboxylase</fullName>
        <shortName evidence="3">PPCS-PPCDC</shortName>
    </alternativeName>
    <domain>
        <recommendedName>
            <fullName evidence="3">Phosphopantothenoylcysteine decarboxylase</fullName>
            <shortName evidence="3">PPC decarboxylase</shortName>
            <shortName evidence="3">PPC-DC</shortName>
            <ecNumber evidence="3">4.1.1.36</ecNumber>
        </recommendedName>
        <alternativeName>
            <fullName evidence="3">CoaC</fullName>
        </alternativeName>
    </domain>
    <domain>
        <recommendedName>
            <fullName evidence="3">Phosphopantothenate--cysteine ligase</fullName>
            <ecNumber evidence="3">6.3.2.5</ecNumber>
        </recommendedName>
        <alternativeName>
            <fullName evidence="3">CoaB</fullName>
        </alternativeName>
        <alternativeName>
            <fullName evidence="3">Phosphopantothenoylcysteine synthetase</fullName>
            <shortName evidence="3">PPC synthetase</shortName>
            <shortName evidence="3">PPC-S</shortName>
        </alternativeName>
    </domain>
</protein>
<evidence type="ECO:0000256" key="2">
    <source>
        <dbReference type="ARBA" id="ARBA00023239"/>
    </source>
</evidence>
<dbReference type="Pfam" id="PF04127">
    <property type="entry name" value="DFP"/>
    <property type="match status" value="1"/>
</dbReference>
<comment type="caution">
    <text evidence="3">Lacks conserved residue(s) required for the propagation of feature annotation.</text>
</comment>
<dbReference type="EC" id="4.1.1.36" evidence="3"/>
<feature type="binding site" evidence="3">
    <location>
        <position position="323"/>
    </location>
    <ligand>
        <name>CTP</name>
        <dbReference type="ChEBI" id="CHEBI:37563"/>
    </ligand>
</feature>
<dbReference type="GO" id="GO:0015941">
    <property type="term" value="P:pantothenate catabolic process"/>
    <property type="evidence" value="ECO:0007669"/>
    <property type="project" value="InterPro"/>
</dbReference>
<dbReference type="InterPro" id="IPR005252">
    <property type="entry name" value="CoaBC"/>
</dbReference>
<organism evidence="7 8">
    <name type="scientific">Peptacetobacter hominis</name>
    <dbReference type="NCBI Taxonomy" id="2743610"/>
    <lineage>
        <taxon>Bacteria</taxon>
        <taxon>Bacillati</taxon>
        <taxon>Bacillota</taxon>
        <taxon>Clostridia</taxon>
        <taxon>Peptostreptococcales</taxon>
        <taxon>Peptostreptococcaceae</taxon>
        <taxon>Peptacetobacter</taxon>
    </lineage>
</organism>
<dbReference type="GO" id="GO:0071513">
    <property type="term" value="C:phosphopantothenoylcysteine decarboxylase complex"/>
    <property type="evidence" value="ECO:0007669"/>
    <property type="project" value="TreeGrafter"/>
</dbReference>
<dbReference type="AlphaFoldDB" id="A0A544QUR3"/>
<dbReference type="GO" id="GO:0046872">
    <property type="term" value="F:metal ion binding"/>
    <property type="evidence" value="ECO:0007669"/>
    <property type="project" value="UniProtKB-KW"/>
</dbReference>